<reference evidence="2" key="1">
    <citation type="submission" date="2020-10" db="EMBL/GenBank/DDBJ databases">
        <authorList>
            <person name="Gilroy R."/>
        </authorList>
    </citation>
    <scope>NUCLEOTIDE SEQUENCE</scope>
    <source>
        <strain evidence="2">4920</strain>
    </source>
</reference>
<accession>A0A9D1NJ19</accession>
<dbReference type="EMBL" id="DVOF01000233">
    <property type="protein sequence ID" value="HIV03451.1"/>
    <property type="molecule type" value="Genomic_DNA"/>
</dbReference>
<dbReference type="Proteomes" id="UP000886743">
    <property type="component" value="Unassembled WGS sequence"/>
</dbReference>
<sequence>MRVTEKLNSGAPVTLAFFGDSVTHGYFESFNGMHGTTDYDAVYHTVLKYDLAKRYPDAEIHVINAGVGGDSAQKGLVRLGQDVIDQHPDFAVVCFGLNDINGTMEDYTGALGEIFGRLLRADVETVFLTPNMLNTYVDDSLTGGLRDYAYKTAEYQTGGRMDAFMDAAMRTAAAHGVAVCDCYRIWKQYNARGVDTTALLANRINHPARDMHKLFAEELLKMVTEEGGAQPCSTV</sequence>
<organism evidence="2 3">
    <name type="scientific">Candidatus Aphodoplasma excrementigallinarum</name>
    <dbReference type="NCBI Taxonomy" id="2840673"/>
    <lineage>
        <taxon>Bacteria</taxon>
        <taxon>Bacillati</taxon>
        <taxon>Bacillota</taxon>
        <taxon>Clostridia</taxon>
        <taxon>Eubacteriales</taxon>
        <taxon>Candidatus Aphodoplasma</taxon>
    </lineage>
</organism>
<dbReference type="PANTHER" id="PTHR30383">
    <property type="entry name" value="THIOESTERASE 1/PROTEASE 1/LYSOPHOSPHOLIPASE L1"/>
    <property type="match status" value="1"/>
</dbReference>
<dbReference type="AlphaFoldDB" id="A0A9D1NJ19"/>
<protein>
    <submittedName>
        <fullName evidence="2">GDSL family lipase</fullName>
    </submittedName>
</protein>
<dbReference type="GO" id="GO:0004622">
    <property type="term" value="F:phosphatidylcholine lysophospholipase activity"/>
    <property type="evidence" value="ECO:0007669"/>
    <property type="project" value="TreeGrafter"/>
</dbReference>
<name>A0A9D1NJ19_9FIRM</name>
<proteinExistence type="predicted"/>
<dbReference type="InterPro" id="IPR013830">
    <property type="entry name" value="SGNH_hydro"/>
</dbReference>
<dbReference type="InterPro" id="IPR036514">
    <property type="entry name" value="SGNH_hydro_sf"/>
</dbReference>
<dbReference type="Pfam" id="PF13472">
    <property type="entry name" value="Lipase_GDSL_2"/>
    <property type="match status" value="1"/>
</dbReference>
<reference evidence="2" key="2">
    <citation type="journal article" date="2021" name="PeerJ">
        <title>Extensive microbial diversity within the chicken gut microbiome revealed by metagenomics and culture.</title>
        <authorList>
            <person name="Gilroy R."/>
            <person name="Ravi A."/>
            <person name="Getino M."/>
            <person name="Pursley I."/>
            <person name="Horton D.L."/>
            <person name="Alikhan N.F."/>
            <person name="Baker D."/>
            <person name="Gharbi K."/>
            <person name="Hall N."/>
            <person name="Watson M."/>
            <person name="Adriaenssens E.M."/>
            <person name="Foster-Nyarko E."/>
            <person name="Jarju S."/>
            <person name="Secka A."/>
            <person name="Antonio M."/>
            <person name="Oren A."/>
            <person name="Chaudhuri R.R."/>
            <person name="La Ragione R."/>
            <person name="Hildebrand F."/>
            <person name="Pallen M.J."/>
        </authorList>
    </citation>
    <scope>NUCLEOTIDE SEQUENCE</scope>
    <source>
        <strain evidence="2">4920</strain>
    </source>
</reference>
<dbReference type="PANTHER" id="PTHR30383:SF5">
    <property type="entry name" value="SGNH HYDROLASE-TYPE ESTERASE DOMAIN-CONTAINING PROTEIN"/>
    <property type="match status" value="1"/>
</dbReference>
<dbReference type="Gene3D" id="3.40.50.1110">
    <property type="entry name" value="SGNH hydrolase"/>
    <property type="match status" value="1"/>
</dbReference>
<evidence type="ECO:0000313" key="3">
    <source>
        <dbReference type="Proteomes" id="UP000886743"/>
    </source>
</evidence>
<evidence type="ECO:0000259" key="1">
    <source>
        <dbReference type="Pfam" id="PF13472"/>
    </source>
</evidence>
<gene>
    <name evidence="2" type="ORF">IAC74_07735</name>
</gene>
<feature type="domain" description="SGNH hydrolase-type esterase" evidence="1">
    <location>
        <begin position="17"/>
        <end position="213"/>
    </location>
</feature>
<dbReference type="SUPFAM" id="SSF52266">
    <property type="entry name" value="SGNH hydrolase"/>
    <property type="match status" value="1"/>
</dbReference>
<evidence type="ECO:0000313" key="2">
    <source>
        <dbReference type="EMBL" id="HIV03451.1"/>
    </source>
</evidence>
<dbReference type="InterPro" id="IPR051532">
    <property type="entry name" value="Ester_Hydrolysis_Enzymes"/>
</dbReference>
<comment type="caution">
    <text evidence="2">The sequence shown here is derived from an EMBL/GenBank/DDBJ whole genome shotgun (WGS) entry which is preliminary data.</text>
</comment>